<dbReference type="PROSITE" id="PS51257">
    <property type="entry name" value="PROKAR_LIPOPROTEIN"/>
    <property type="match status" value="1"/>
</dbReference>
<feature type="domain" description="N-acetylmuramoyl-L-alanine amidase" evidence="5">
    <location>
        <begin position="60"/>
        <end position="191"/>
    </location>
</feature>
<dbReference type="EC" id="3.5.1.28" evidence="2"/>
<dbReference type="EMBL" id="CP043329">
    <property type="protein sequence ID" value="QEK52417.1"/>
    <property type="molecule type" value="Genomic_DNA"/>
</dbReference>
<dbReference type="KEGG" id="pej:FYC62_12710"/>
<dbReference type="Gene3D" id="3.40.80.10">
    <property type="entry name" value="Peptidoglycan recognition protein-like"/>
    <property type="match status" value="1"/>
</dbReference>
<dbReference type="PANTHER" id="PTHR30417:SF1">
    <property type="entry name" value="N-ACETYLMURAMOYL-L-ALANINE AMIDASE AMID"/>
    <property type="match status" value="1"/>
</dbReference>
<dbReference type="GO" id="GO:0009254">
    <property type="term" value="P:peptidoglycan turnover"/>
    <property type="evidence" value="ECO:0007669"/>
    <property type="project" value="TreeGrafter"/>
</dbReference>
<evidence type="ECO:0000259" key="5">
    <source>
        <dbReference type="SMART" id="SM00644"/>
    </source>
</evidence>
<dbReference type="CDD" id="cd06583">
    <property type="entry name" value="PGRP"/>
    <property type="match status" value="1"/>
</dbReference>
<keyword evidence="7" id="KW-1185">Reference proteome</keyword>
<dbReference type="GO" id="GO:0009253">
    <property type="term" value="P:peptidoglycan catabolic process"/>
    <property type="evidence" value="ECO:0007669"/>
    <property type="project" value="InterPro"/>
</dbReference>
<name>A0A5C0VJZ3_9SPHI</name>
<dbReference type="Pfam" id="PF01510">
    <property type="entry name" value="Amidase_2"/>
    <property type="match status" value="1"/>
</dbReference>
<sequence length="270" mass="30244">MKYLVIFFSAIIFISCSPKPYKQAEKIQTAKMEEVTASIVVNPAPTVLDSAGNAIPSAYIPTVNFGARKPFYVIIHHTAQDSLAQTIKTFTMESTQVSAHYVISRDGFLVQMLNDELRAWHAGAGKWGNITDMNSCSIGIELDNNGREPFAEAQINTLLLLLAKLKKDYNIPTANFIGHGDIAPKRKADPSILFPWDVLAKNGFGLWYDLPDMPPPVNFDEEAALKRIGYDTTDMAAAIVAFKRHFTKTDLFPILSTWDRCILYNLYKKY</sequence>
<dbReference type="InterPro" id="IPR002502">
    <property type="entry name" value="Amidase_domain"/>
</dbReference>
<evidence type="ECO:0000313" key="6">
    <source>
        <dbReference type="EMBL" id="QEK52417.1"/>
    </source>
</evidence>
<comment type="catalytic activity">
    <reaction evidence="1">
        <text>Hydrolyzes the link between N-acetylmuramoyl residues and L-amino acid residues in certain cell-wall glycopeptides.</text>
        <dbReference type="EC" id="3.5.1.28"/>
    </reaction>
</comment>
<dbReference type="Proteomes" id="UP000323653">
    <property type="component" value="Chromosome"/>
</dbReference>
<dbReference type="InterPro" id="IPR051206">
    <property type="entry name" value="NAMLAA_amidase_2"/>
</dbReference>
<proteinExistence type="predicted"/>
<dbReference type="GO" id="GO:0071555">
    <property type="term" value="P:cell wall organization"/>
    <property type="evidence" value="ECO:0007669"/>
    <property type="project" value="UniProtKB-KW"/>
</dbReference>
<dbReference type="GO" id="GO:0008745">
    <property type="term" value="F:N-acetylmuramoyl-L-alanine amidase activity"/>
    <property type="evidence" value="ECO:0007669"/>
    <property type="project" value="UniProtKB-EC"/>
</dbReference>
<evidence type="ECO:0000256" key="4">
    <source>
        <dbReference type="ARBA" id="ARBA00023316"/>
    </source>
</evidence>
<dbReference type="SUPFAM" id="SSF55846">
    <property type="entry name" value="N-acetylmuramoyl-L-alanine amidase-like"/>
    <property type="match status" value="1"/>
</dbReference>
<keyword evidence="3" id="KW-0378">Hydrolase</keyword>
<dbReference type="InterPro" id="IPR036505">
    <property type="entry name" value="Amidase/PGRP_sf"/>
</dbReference>
<evidence type="ECO:0000313" key="7">
    <source>
        <dbReference type="Proteomes" id="UP000323653"/>
    </source>
</evidence>
<dbReference type="RefSeq" id="WP_149075206.1">
    <property type="nucleotide sequence ID" value="NZ_CP043329.1"/>
</dbReference>
<protein>
    <recommendedName>
        <fullName evidence="2">N-acetylmuramoyl-L-alanine amidase</fullName>
        <ecNumber evidence="2">3.5.1.28</ecNumber>
    </recommendedName>
</protein>
<evidence type="ECO:0000256" key="3">
    <source>
        <dbReference type="ARBA" id="ARBA00022801"/>
    </source>
</evidence>
<evidence type="ECO:0000256" key="1">
    <source>
        <dbReference type="ARBA" id="ARBA00001561"/>
    </source>
</evidence>
<organism evidence="6 7">
    <name type="scientific">Pedobacter aquae</name>
    <dbReference type="NCBI Taxonomy" id="2605747"/>
    <lineage>
        <taxon>Bacteria</taxon>
        <taxon>Pseudomonadati</taxon>
        <taxon>Bacteroidota</taxon>
        <taxon>Sphingobacteriia</taxon>
        <taxon>Sphingobacteriales</taxon>
        <taxon>Sphingobacteriaceae</taxon>
        <taxon>Pedobacter</taxon>
    </lineage>
</organism>
<dbReference type="SMART" id="SM00644">
    <property type="entry name" value="Ami_2"/>
    <property type="match status" value="1"/>
</dbReference>
<reference evidence="6 7" key="1">
    <citation type="submission" date="2019-08" db="EMBL/GenBank/DDBJ databases">
        <title>Pedobacter sp. nov., isolated from Han river, South Korea.</title>
        <authorList>
            <person name="Lee D.-H."/>
            <person name="Kim Y.-S."/>
            <person name="Hwang E.-M."/>
            <person name="Le Tran T.C."/>
            <person name="Cha C.-J."/>
        </authorList>
    </citation>
    <scope>NUCLEOTIDE SEQUENCE [LARGE SCALE GENOMIC DNA]</scope>
    <source>
        <strain evidence="6 7">CJ43</strain>
    </source>
</reference>
<dbReference type="AlphaFoldDB" id="A0A5C0VJZ3"/>
<dbReference type="PANTHER" id="PTHR30417">
    <property type="entry name" value="N-ACETYLMURAMOYL-L-ALANINE AMIDASE AMID"/>
    <property type="match status" value="1"/>
</dbReference>
<accession>A0A5C0VJZ3</accession>
<dbReference type="GO" id="GO:0019867">
    <property type="term" value="C:outer membrane"/>
    <property type="evidence" value="ECO:0007669"/>
    <property type="project" value="TreeGrafter"/>
</dbReference>
<keyword evidence="4" id="KW-0961">Cell wall biogenesis/degradation</keyword>
<evidence type="ECO:0000256" key="2">
    <source>
        <dbReference type="ARBA" id="ARBA00011901"/>
    </source>
</evidence>
<gene>
    <name evidence="6" type="ORF">FYC62_12710</name>
</gene>